<dbReference type="InterPro" id="IPR051562">
    <property type="entry name" value="Ascorbate-PTS_EIIC"/>
</dbReference>
<dbReference type="AlphaFoldDB" id="A0A9D1WWM6"/>
<evidence type="ECO:0000313" key="15">
    <source>
        <dbReference type="EMBL" id="HIX67415.1"/>
    </source>
</evidence>
<comment type="subunit">
    <text evidence="2">Homodimer.</text>
</comment>
<gene>
    <name evidence="15" type="ORF">H9735_04710</name>
</gene>
<keyword evidence="4" id="KW-1003">Cell membrane</keyword>
<proteinExistence type="inferred from homology"/>
<dbReference type="PANTHER" id="PTHR33843">
    <property type="entry name" value="ASCORBATE-SPECIFIC PTS SYSTEM EIIC COMPONENT"/>
    <property type="match status" value="1"/>
</dbReference>
<keyword evidence="6" id="KW-0598">Phosphotransferase system</keyword>
<evidence type="ECO:0000256" key="2">
    <source>
        <dbReference type="ARBA" id="ARBA00011738"/>
    </source>
</evidence>
<feature type="transmembrane region" description="Helical" evidence="14">
    <location>
        <begin position="252"/>
        <end position="278"/>
    </location>
</feature>
<dbReference type="EMBL" id="DXEM01000014">
    <property type="protein sequence ID" value="HIX67415.1"/>
    <property type="molecule type" value="Genomic_DNA"/>
</dbReference>
<keyword evidence="5" id="KW-0762">Sugar transport</keyword>
<dbReference type="GO" id="GO:0005886">
    <property type="term" value="C:plasma membrane"/>
    <property type="evidence" value="ECO:0007669"/>
    <property type="project" value="UniProtKB-SubCell"/>
</dbReference>
<evidence type="ECO:0000313" key="16">
    <source>
        <dbReference type="Proteomes" id="UP000886721"/>
    </source>
</evidence>
<feature type="transmembrane region" description="Helical" evidence="14">
    <location>
        <begin position="312"/>
        <end position="332"/>
    </location>
</feature>
<evidence type="ECO:0000256" key="3">
    <source>
        <dbReference type="ARBA" id="ARBA00022448"/>
    </source>
</evidence>
<evidence type="ECO:0000256" key="7">
    <source>
        <dbReference type="ARBA" id="ARBA00022692"/>
    </source>
</evidence>
<feature type="transmembrane region" description="Helical" evidence="14">
    <location>
        <begin position="113"/>
        <end position="134"/>
    </location>
</feature>
<reference evidence="15" key="1">
    <citation type="journal article" date="2021" name="PeerJ">
        <title>Extensive microbial diversity within the chicken gut microbiome revealed by metagenomics and culture.</title>
        <authorList>
            <person name="Gilroy R."/>
            <person name="Ravi A."/>
            <person name="Getino M."/>
            <person name="Pursley I."/>
            <person name="Horton D.L."/>
            <person name="Alikhan N.F."/>
            <person name="Baker D."/>
            <person name="Gharbi K."/>
            <person name="Hall N."/>
            <person name="Watson M."/>
            <person name="Adriaenssens E.M."/>
            <person name="Foster-Nyarko E."/>
            <person name="Jarju S."/>
            <person name="Secka A."/>
            <person name="Antonio M."/>
            <person name="Oren A."/>
            <person name="Chaudhuri R.R."/>
            <person name="La Ragione R."/>
            <person name="Hildebrand F."/>
            <person name="Pallen M.J."/>
        </authorList>
    </citation>
    <scope>NUCLEOTIDE SEQUENCE</scope>
    <source>
        <strain evidence="15">CHK191-13928</strain>
    </source>
</reference>
<evidence type="ECO:0000256" key="11">
    <source>
        <dbReference type="ARBA" id="ARBA00038218"/>
    </source>
</evidence>
<dbReference type="PANTHER" id="PTHR33843:SF4">
    <property type="entry name" value="ASCORBATE-SPECIFIC PTS SYSTEM EIIC COMPONENT"/>
    <property type="match status" value="1"/>
</dbReference>
<evidence type="ECO:0000256" key="1">
    <source>
        <dbReference type="ARBA" id="ARBA00004651"/>
    </source>
</evidence>
<feature type="transmembrane region" description="Helical" evidence="14">
    <location>
        <begin position="417"/>
        <end position="436"/>
    </location>
</feature>
<dbReference type="NCBIfam" id="NF006920">
    <property type="entry name" value="PRK09410.1-2"/>
    <property type="match status" value="1"/>
</dbReference>
<protein>
    <recommendedName>
        <fullName evidence="12">Ascorbate-specific PTS system EIIC component</fullName>
    </recommendedName>
    <alternativeName>
        <fullName evidence="13">Ascorbate-specific permease IIC component UlaA</fullName>
    </alternativeName>
</protein>
<accession>A0A9D1WWM6</accession>
<reference evidence="15" key="2">
    <citation type="submission" date="2021-04" db="EMBL/GenBank/DDBJ databases">
        <authorList>
            <person name="Gilroy R."/>
        </authorList>
    </citation>
    <scope>NUCLEOTIDE SEQUENCE</scope>
    <source>
        <strain evidence="15">CHK191-13928</strain>
    </source>
</reference>
<feature type="transmembrane region" description="Helical" evidence="14">
    <location>
        <begin position="41"/>
        <end position="62"/>
    </location>
</feature>
<comment type="subcellular location">
    <subcellularLocation>
        <location evidence="1">Cell membrane</location>
        <topology evidence="1">Multi-pass membrane protein</topology>
    </subcellularLocation>
</comment>
<evidence type="ECO:0000256" key="14">
    <source>
        <dbReference type="SAM" id="Phobius"/>
    </source>
</evidence>
<dbReference type="Proteomes" id="UP000886721">
    <property type="component" value="Unassembled WGS sequence"/>
</dbReference>
<comment type="function">
    <text evidence="10">The phosphoenolpyruvate-dependent sugar phosphotransferase system (sugar PTS), a major carbohydrate active transport system, catalyzes the phosphorylation of incoming sugar substrates concomitantly with their translocation across the cell membrane. The enzyme II UlaABC PTS system is involved in ascorbate transport.</text>
</comment>
<name>A0A9D1WWM6_9FIRM</name>
<feature type="transmembrane region" description="Helical" evidence="14">
    <location>
        <begin position="7"/>
        <end position="26"/>
    </location>
</feature>
<dbReference type="InterPro" id="IPR004703">
    <property type="entry name" value="PTS_sugar-sp_permease"/>
</dbReference>
<evidence type="ECO:0000256" key="6">
    <source>
        <dbReference type="ARBA" id="ARBA00022683"/>
    </source>
</evidence>
<comment type="similarity">
    <text evidence="11">Belongs to the UlaA family.</text>
</comment>
<feature type="transmembrane region" description="Helical" evidence="14">
    <location>
        <begin position="338"/>
        <end position="356"/>
    </location>
</feature>
<feature type="transmembrane region" description="Helical" evidence="14">
    <location>
        <begin position="368"/>
        <end position="388"/>
    </location>
</feature>
<evidence type="ECO:0000256" key="5">
    <source>
        <dbReference type="ARBA" id="ARBA00022597"/>
    </source>
</evidence>
<feature type="transmembrane region" description="Helical" evidence="14">
    <location>
        <begin position="214"/>
        <end position="232"/>
    </location>
</feature>
<evidence type="ECO:0000256" key="4">
    <source>
        <dbReference type="ARBA" id="ARBA00022475"/>
    </source>
</evidence>
<keyword evidence="7 14" id="KW-0812">Transmembrane</keyword>
<evidence type="ECO:0000256" key="8">
    <source>
        <dbReference type="ARBA" id="ARBA00022989"/>
    </source>
</evidence>
<dbReference type="NCBIfam" id="NF009553">
    <property type="entry name" value="PRK12997.1-5"/>
    <property type="match status" value="1"/>
</dbReference>
<evidence type="ECO:0000256" key="10">
    <source>
        <dbReference type="ARBA" id="ARBA00037387"/>
    </source>
</evidence>
<dbReference type="Pfam" id="PF03611">
    <property type="entry name" value="EIIC-GAT"/>
    <property type="match status" value="1"/>
</dbReference>
<sequence>MNMIRDFLLEPVILIGGIVFLGLVLQRKSFEIVVKGTLKSMIGFMIISVGGNIIAQSVTAFGEMMQQGFHRTGTILSVEGISGIAVDLYGSEISIIMVLGIVVNLILAKITRFHYVFMTGHQMLYMACMVTAVLKSAQIRGPIFFVLGSLTMGIVMVFSPAMIQKHTQKICRSDSIAVGHFGGFTYLLAAWLGKIYGENSKSAEDMKFPKKLAFLRDSSIIIALTMIIFYVAAACASSRSFVEHELSGGKDYLVYAVSQALTFTVGFVIITTGIRWFINEIVPAIKGIADTWIPDAKPAVDCPVVFTYYPNALMVGFLSSFFGGLISMGIMIACQVTVIFPGIMAHFFCGATAGVYGNSTGGRRGAVIGGFVNGVIMSVLPEIFLPFLGELSAQHVTFPEPDIGLAGIFLGKYLREIGAIGTLTVLIGIVIIMILIPEMIENREEGEEWFQYDMNPALKQKDKKKK</sequence>
<evidence type="ECO:0000256" key="12">
    <source>
        <dbReference type="ARBA" id="ARBA00039702"/>
    </source>
</evidence>
<comment type="caution">
    <text evidence="15">The sequence shown here is derived from an EMBL/GenBank/DDBJ whole genome shotgun (WGS) entry which is preliminary data.</text>
</comment>
<feature type="transmembrane region" description="Helical" evidence="14">
    <location>
        <begin position="175"/>
        <end position="193"/>
    </location>
</feature>
<evidence type="ECO:0000256" key="9">
    <source>
        <dbReference type="ARBA" id="ARBA00023136"/>
    </source>
</evidence>
<keyword evidence="3" id="KW-0813">Transport</keyword>
<evidence type="ECO:0000256" key="13">
    <source>
        <dbReference type="ARBA" id="ARBA00042859"/>
    </source>
</evidence>
<dbReference type="GO" id="GO:0009401">
    <property type="term" value="P:phosphoenolpyruvate-dependent sugar phosphotransferase system"/>
    <property type="evidence" value="ECO:0007669"/>
    <property type="project" value="UniProtKB-KW"/>
</dbReference>
<keyword evidence="9 14" id="KW-0472">Membrane</keyword>
<feature type="transmembrane region" description="Helical" evidence="14">
    <location>
        <begin position="83"/>
        <end position="107"/>
    </location>
</feature>
<keyword evidence="8 14" id="KW-1133">Transmembrane helix</keyword>
<feature type="transmembrane region" description="Helical" evidence="14">
    <location>
        <begin position="143"/>
        <end position="163"/>
    </location>
</feature>
<organism evidence="15 16">
    <name type="scientific">Candidatus Anaerostipes excrementavium</name>
    <dbReference type="NCBI Taxonomy" id="2838463"/>
    <lineage>
        <taxon>Bacteria</taxon>
        <taxon>Bacillati</taxon>
        <taxon>Bacillota</taxon>
        <taxon>Clostridia</taxon>
        <taxon>Lachnospirales</taxon>
        <taxon>Lachnospiraceae</taxon>
        <taxon>Anaerostipes</taxon>
    </lineage>
</organism>